<evidence type="ECO:0000313" key="2">
    <source>
        <dbReference type="Proteomes" id="UP000182379"/>
    </source>
</evidence>
<dbReference type="Proteomes" id="UP000182379">
    <property type="component" value="Unassembled WGS sequence"/>
</dbReference>
<comment type="caution">
    <text evidence="1">The sequence shown here is derived from an EMBL/GenBank/DDBJ whole genome shotgun (WGS) entry which is preliminary data.</text>
</comment>
<proteinExistence type="predicted"/>
<dbReference type="RefSeq" id="WP_074706032.1">
    <property type="nucleotide sequence ID" value="NZ_FNOP01000008.1"/>
</dbReference>
<gene>
    <name evidence="1" type="ORF">SAMN05216495_10877</name>
</gene>
<evidence type="ECO:0000313" key="1">
    <source>
        <dbReference type="EMBL" id="SDW90643.1"/>
    </source>
</evidence>
<dbReference type="EMBL" id="FNOP01000008">
    <property type="protein sequence ID" value="SDW90643.1"/>
    <property type="molecule type" value="Genomic_DNA"/>
</dbReference>
<sequence length="95" mass="10667">MSNVKEEIKLYCTADWKQKVSRLAALEGKSVSAFIQDAVEAGLSAKNSGISTNDFRHLYFVEALLLWQAHQLLDDENEFKAVVAQCKRKAGIQHD</sequence>
<protein>
    <submittedName>
        <fullName evidence="1">Uncharacterized protein</fullName>
    </submittedName>
</protein>
<organism evidence="1 2">
    <name type="scientific">Acidaminococcus fermentans</name>
    <dbReference type="NCBI Taxonomy" id="905"/>
    <lineage>
        <taxon>Bacteria</taxon>
        <taxon>Bacillati</taxon>
        <taxon>Bacillota</taxon>
        <taxon>Negativicutes</taxon>
        <taxon>Acidaminococcales</taxon>
        <taxon>Acidaminococcaceae</taxon>
        <taxon>Acidaminococcus</taxon>
    </lineage>
</organism>
<dbReference type="AlphaFoldDB" id="A0A1H2XCL3"/>
<accession>A0A1H2XCL3</accession>
<name>A0A1H2XCL3_ACIFE</name>
<reference evidence="1 2" key="1">
    <citation type="submission" date="2016-10" db="EMBL/GenBank/DDBJ databases">
        <authorList>
            <person name="Varghese N."/>
            <person name="Submissions S."/>
        </authorList>
    </citation>
    <scope>NUCLEOTIDE SEQUENCE [LARGE SCALE GENOMIC DNA]</scope>
    <source>
        <strain evidence="1 2">WCC6</strain>
    </source>
</reference>